<dbReference type="EMBL" id="LR999454">
    <property type="protein sequence ID" value="CAE6006143.1"/>
    <property type="molecule type" value="Genomic_DNA"/>
</dbReference>
<gene>
    <name evidence="4" type="ORF">AARE701A_LOCUS9453</name>
</gene>
<reference evidence="4" key="1">
    <citation type="submission" date="2021-01" db="EMBL/GenBank/DDBJ databases">
        <authorList>
            <person name="Bezrukov I."/>
        </authorList>
    </citation>
    <scope>NUCLEOTIDE SEQUENCE</scope>
</reference>
<organism evidence="4 5">
    <name type="scientific">Arabidopsis arenosa</name>
    <name type="common">Sand rock-cress</name>
    <name type="synonym">Cardaminopsis arenosa</name>
    <dbReference type="NCBI Taxonomy" id="38785"/>
    <lineage>
        <taxon>Eukaryota</taxon>
        <taxon>Viridiplantae</taxon>
        <taxon>Streptophyta</taxon>
        <taxon>Embryophyta</taxon>
        <taxon>Tracheophyta</taxon>
        <taxon>Spermatophyta</taxon>
        <taxon>Magnoliopsida</taxon>
        <taxon>eudicotyledons</taxon>
        <taxon>Gunneridae</taxon>
        <taxon>Pentapetalae</taxon>
        <taxon>rosids</taxon>
        <taxon>malvids</taxon>
        <taxon>Brassicales</taxon>
        <taxon>Brassicaceae</taxon>
        <taxon>Camelineae</taxon>
        <taxon>Arabidopsis</taxon>
    </lineage>
</organism>
<evidence type="ECO:0000313" key="4">
    <source>
        <dbReference type="EMBL" id="CAE6006143.1"/>
    </source>
</evidence>
<dbReference type="InterPro" id="IPR019273">
    <property type="entry name" value="Lunapark_Znf"/>
</dbReference>
<dbReference type="PANTHER" id="PTHR22166:SF12">
    <property type="entry name" value="ENDOPLASMIC RETICULUM JUNCTION FORMATION PROTEIN LUNAPARK"/>
    <property type="match status" value="1"/>
</dbReference>
<dbReference type="Pfam" id="PF10058">
    <property type="entry name" value="Zn_ribbon_10"/>
    <property type="match status" value="1"/>
</dbReference>
<dbReference type="InterPro" id="IPR040115">
    <property type="entry name" value="Lnp"/>
</dbReference>
<keyword evidence="2" id="KW-0472">Membrane</keyword>
<accession>A0A8S2A0P1</accession>
<evidence type="ECO:0000259" key="3">
    <source>
        <dbReference type="Pfam" id="PF10058"/>
    </source>
</evidence>
<dbReference type="SUPFAM" id="SSF53474">
    <property type="entry name" value="alpha/beta-Hydrolases"/>
    <property type="match status" value="1"/>
</dbReference>
<dbReference type="AlphaFoldDB" id="A0A8S2A0P1"/>
<evidence type="ECO:0000256" key="2">
    <source>
        <dbReference type="SAM" id="Phobius"/>
    </source>
</evidence>
<dbReference type="InterPro" id="IPR029058">
    <property type="entry name" value="AB_hydrolase_fold"/>
</dbReference>
<feature type="region of interest" description="Disordered" evidence="1">
    <location>
        <begin position="213"/>
        <end position="268"/>
    </location>
</feature>
<dbReference type="Gene3D" id="3.40.50.1820">
    <property type="entry name" value="alpha/beta hydrolase"/>
    <property type="match status" value="1"/>
</dbReference>
<evidence type="ECO:0000256" key="1">
    <source>
        <dbReference type="SAM" id="MobiDB-lite"/>
    </source>
</evidence>
<evidence type="ECO:0000313" key="5">
    <source>
        <dbReference type="Proteomes" id="UP000682877"/>
    </source>
</evidence>
<keyword evidence="5" id="KW-1185">Reference proteome</keyword>
<dbReference type="GO" id="GO:0071782">
    <property type="term" value="C:endoplasmic reticulum tubular network"/>
    <property type="evidence" value="ECO:0007669"/>
    <property type="project" value="TreeGrafter"/>
</dbReference>
<sequence length="646" mass="73517">MAVGEKEHEGTVVESGGEKNDSAVVLSASGEKKTTKRKGLFSRIWNAIFRVRGDDFEKRLKNISKEEATVRNRMKRRSITRRNFIRNLIAFSIFFEVIAVSYAIMTTREEDLDWKLRSFRILPMFLLPVVAFLLYSSLVGFWRMCDRRDQNTLEKLQAEMLGKINELKERTNYYITQQLIQRYDPDPAAKAAAATVLASKLGAESGLKVFVGDESQIDPTPGKSNDMEVKHSRGLRNRRQPNAKHNSAGTTPTHHSDNESNHSGTSERITGTEKNQQMVFEHFNPHGYAAHDGSWISRIAALLVGEDPTQSYALICGNCRMHNGLARKEDFLYTTYYCPHCRALNKPKHSEEHSLIAPADTLHAVSLKPMEREVINSNSLTTSERGHSPIPLLKSQEIVEEVPETAESETPNVPEKVTVRFTLLYSHGNAADLGQMVDLFIELRAHLRVNIMSYDYSGYGVSTGKPTELNTYYDIEAVYNCLRSEYGITQEEMILYGQSVGSGPTLHLATRLKRLRGIILHSAILSGLRVLYPVKMTFWFDMYKNIEKIRHVKCPVLVIHGTKDDIVNISHGKRLWELAKDKYDPLWVKGGGHCNLETYPEYIKHVRKFLNAMEKLALNNPPSKQQNDDPSIKETKQNRCLRFSKR</sequence>
<dbReference type="GO" id="GO:0071786">
    <property type="term" value="P:endoplasmic reticulum tubular network organization"/>
    <property type="evidence" value="ECO:0007669"/>
    <property type="project" value="InterPro"/>
</dbReference>
<name>A0A8S2A0P1_ARAAE</name>
<feature type="domain" description="Lunapark zinc ribbon" evidence="3">
    <location>
        <begin position="295"/>
        <end position="345"/>
    </location>
</feature>
<dbReference type="Proteomes" id="UP000682877">
    <property type="component" value="Chromosome 4"/>
</dbReference>
<feature type="transmembrane region" description="Helical" evidence="2">
    <location>
        <begin position="125"/>
        <end position="145"/>
    </location>
</feature>
<keyword evidence="2" id="KW-1133">Transmembrane helix</keyword>
<proteinExistence type="predicted"/>
<protein>
    <recommendedName>
        <fullName evidence="3">Lunapark zinc ribbon domain-containing protein</fullName>
    </recommendedName>
</protein>
<feature type="compositionally biased region" description="Basic residues" evidence="1">
    <location>
        <begin position="232"/>
        <end position="242"/>
    </location>
</feature>
<feature type="compositionally biased region" description="Polar residues" evidence="1">
    <location>
        <begin position="243"/>
        <end position="253"/>
    </location>
</feature>
<keyword evidence="2" id="KW-0812">Transmembrane</keyword>
<feature type="transmembrane region" description="Helical" evidence="2">
    <location>
        <begin position="84"/>
        <end position="105"/>
    </location>
</feature>
<dbReference type="PANTHER" id="PTHR22166">
    <property type="entry name" value="ENDOPLASMIC RETICULUM JUNCTION FORMATION PROTEIN LUNAPARK"/>
    <property type="match status" value="1"/>
</dbReference>